<comment type="PTM">
    <text evidence="6">Binds 1 heme c group covalently per subunit.</text>
</comment>
<organism evidence="9 10">
    <name type="scientific">Paralcaligenes ureilyticus</name>
    <dbReference type="NCBI Taxonomy" id="627131"/>
    <lineage>
        <taxon>Bacteria</taxon>
        <taxon>Pseudomonadati</taxon>
        <taxon>Pseudomonadota</taxon>
        <taxon>Betaproteobacteria</taxon>
        <taxon>Burkholderiales</taxon>
        <taxon>Alcaligenaceae</taxon>
        <taxon>Paralcaligenes</taxon>
    </lineage>
</organism>
<dbReference type="InterPro" id="IPR009056">
    <property type="entry name" value="Cyt_c-like_dom"/>
</dbReference>
<feature type="binding site" description="covalent" evidence="6">
    <location>
        <position position="354"/>
    </location>
    <ligand>
        <name>heme c</name>
        <dbReference type="ChEBI" id="CHEBI:61717"/>
    </ligand>
</feature>
<feature type="domain" description="Cytochrome c" evidence="8">
    <location>
        <begin position="288"/>
        <end position="376"/>
    </location>
</feature>
<sequence>MSMWIKSGLAAGVLLAGLAGPAQAHDNFGIGRAATGAEVDAWNIDVRPDFKGLPVGSGTVEKGNAIWDATCASCHGSFGESNSFFAALVGGTTDADIKSGHVASLTSPTQPVRTTFMKVDTISTVWDFIHRAMPWNNPKSLKPDDVYAVLAYLLNLADIVPADFTLSDKNIAQVQAKMPNRDGMVFWKGLWEVDGKPDTHNTACMKDCVAKPVVTSSLPPEARDMNGDLAAQMRIVGPVRGADTLKPAPTAAVDENAAAARRYARSTLAMSAAPAAASVGKVEGKKALDAKEDADAVKLATANACMACHAVDKKILGPSFLDIAKKYKGQDDAMQKLAGKVRDGGSGVWGAVPMPPHPNISDADLKSMLRWILAGAPAGH</sequence>
<dbReference type="SUPFAM" id="SSF46626">
    <property type="entry name" value="Cytochrome c"/>
    <property type="match status" value="2"/>
</dbReference>
<feature type="binding site" description="covalent" evidence="6">
    <location>
        <position position="305"/>
    </location>
    <ligand>
        <name>heme c</name>
        <dbReference type="ChEBI" id="CHEBI:61717"/>
    </ligand>
</feature>
<keyword evidence="5 6" id="KW-0408">Iron</keyword>
<dbReference type="OrthoDB" id="9811281at2"/>
<dbReference type="Gene3D" id="1.10.760.10">
    <property type="entry name" value="Cytochrome c-like domain"/>
    <property type="match status" value="2"/>
</dbReference>
<keyword evidence="3 6" id="KW-0479">Metal-binding</keyword>
<dbReference type="GO" id="GO:0005506">
    <property type="term" value="F:iron ion binding"/>
    <property type="evidence" value="ECO:0007669"/>
    <property type="project" value="InterPro"/>
</dbReference>
<keyword evidence="2 6" id="KW-0349">Heme</keyword>
<dbReference type="PANTHER" id="PTHR37823">
    <property type="entry name" value="CYTOCHROME C-553-LIKE"/>
    <property type="match status" value="1"/>
</dbReference>
<dbReference type="GO" id="GO:0009055">
    <property type="term" value="F:electron transfer activity"/>
    <property type="evidence" value="ECO:0007669"/>
    <property type="project" value="InterPro"/>
</dbReference>
<name>A0A4R3MB58_9BURK</name>
<dbReference type="Proteomes" id="UP000295525">
    <property type="component" value="Unassembled WGS sequence"/>
</dbReference>
<evidence type="ECO:0000256" key="6">
    <source>
        <dbReference type="PIRSR" id="PIRSR602324-1"/>
    </source>
</evidence>
<keyword evidence="4" id="KW-0249">Electron transport</keyword>
<comment type="caution">
    <text evidence="9">The sequence shown here is derived from an EMBL/GenBank/DDBJ whole genome shotgun (WGS) entry which is preliminary data.</text>
</comment>
<dbReference type="InterPro" id="IPR051811">
    <property type="entry name" value="Cytochrome_c550/c551-like"/>
</dbReference>
<dbReference type="Pfam" id="PF13442">
    <property type="entry name" value="Cytochrome_CBB3"/>
    <property type="match status" value="1"/>
</dbReference>
<keyword evidence="7" id="KW-0732">Signal</keyword>
<reference evidence="9 10" key="1">
    <citation type="submission" date="2019-03" db="EMBL/GenBank/DDBJ databases">
        <title>Genomic Encyclopedia of Type Strains, Phase IV (KMG-IV): sequencing the most valuable type-strain genomes for metagenomic binning, comparative biology and taxonomic classification.</title>
        <authorList>
            <person name="Goeker M."/>
        </authorList>
    </citation>
    <scope>NUCLEOTIDE SEQUENCE [LARGE SCALE GENOMIC DNA]</scope>
    <source>
        <strain evidence="9 10">DSM 24591</strain>
    </source>
</reference>
<evidence type="ECO:0000256" key="3">
    <source>
        <dbReference type="ARBA" id="ARBA00022723"/>
    </source>
</evidence>
<evidence type="ECO:0000313" key="9">
    <source>
        <dbReference type="EMBL" id="TCT10864.1"/>
    </source>
</evidence>
<feature type="chain" id="PRO_5020398287" evidence="7">
    <location>
        <begin position="25"/>
        <end position="380"/>
    </location>
</feature>
<dbReference type="PROSITE" id="PS51007">
    <property type="entry name" value="CYTC"/>
    <property type="match status" value="2"/>
</dbReference>
<dbReference type="GO" id="GO:0020037">
    <property type="term" value="F:heme binding"/>
    <property type="evidence" value="ECO:0007669"/>
    <property type="project" value="InterPro"/>
</dbReference>
<evidence type="ECO:0000256" key="2">
    <source>
        <dbReference type="ARBA" id="ARBA00022617"/>
    </source>
</evidence>
<dbReference type="InterPro" id="IPR036909">
    <property type="entry name" value="Cyt_c-like_dom_sf"/>
</dbReference>
<keyword evidence="10" id="KW-1185">Reference proteome</keyword>
<dbReference type="Pfam" id="PF00034">
    <property type="entry name" value="Cytochrom_C"/>
    <property type="match status" value="1"/>
</dbReference>
<feature type="binding site" description="covalent" evidence="6">
    <location>
        <position position="309"/>
    </location>
    <ligand>
        <name>heme c</name>
        <dbReference type="ChEBI" id="CHEBI:61717"/>
    </ligand>
</feature>
<dbReference type="InterPro" id="IPR002324">
    <property type="entry name" value="Cyt_c_ID"/>
</dbReference>
<dbReference type="AlphaFoldDB" id="A0A4R3MB58"/>
<protein>
    <submittedName>
        <fullName evidence="9">Sulfur dehydrogenase subunit SoxD</fullName>
    </submittedName>
</protein>
<evidence type="ECO:0000256" key="1">
    <source>
        <dbReference type="ARBA" id="ARBA00022448"/>
    </source>
</evidence>
<feature type="domain" description="Cytochrome c" evidence="8">
    <location>
        <begin position="58"/>
        <end position="157"/>
    </location>
</feature>
<evidence type="ECO:0000313" key="10">
    <source>
        <dbReference type="Proteomes" id="UP000295525"/>
    </source>
</evidence>
<evidence type="ECO:0000259" key="8">
    <source>
        <dbReference type="PROSITE" id="PS51007"/>
    </source>
</evidence>
<gene>
    <name evidence="9" type="ORF">EDC26_10184</name>
</gene>
<dbReference type="PANTHER" id="PTHR37823:SF1">
    <property type="entry name" value="CYTOCHROME C-553-LIKE"/>
    <property type="match status" value="1"/>
</dbReference>
<evidence type="ECO:0000256" key="4">
    <source>
        <dbReference type="ARBA" id="ARBA00022982"/>
    </source>
</evidence>
<accession>A0A4R3MB58</accession>
<keyword evidence="1" id="KW-0813">Transport</keyword>
<proteinExistence type="predicted"/>
<evidence type="ECO:0000256" key="7">
    <source>
        <dbReference type="SAM" id="SignalP"/>
    </source>
</evidence>
<dbReference type="PRINTS" id="PR00606">
    <property type="entry name" value="CYTCHROMECID"/>
</dbReference>
<dbReference type="RefSeq" id="WP_132579303.1">
    <property type="nucleotide sequence ID" value="NZ_SMAJ01000001.1"/>
</dbReference>
<dbReference type="EMBL" id="SMAJ01000001">
    <property type="protein sequence ID" value="TCT10864.1"/>
    <property type="molecule type" value="Genomic_DNA"/>
</dbReference>
<evidence type="ECO:0000256" key="5">
    <source>
        <dbReference type="ARBA" id="ARBA00023004"/>
    </source>
</evidence>
<feature type="signal peptide" evidence="7">
    <location>
        <begin position="1"/>
        <end position="24"/>
    </location>
</feature>